<gene>
    <name evidence="3" type="ORF">KSB_25060</name>
</gene>
<proteinExistence type="predicted"/>
<dbReference type="RefSeq" id="WP_201370789.1">
    <property type="nucleotide sequence ID" value="NZ_BNJG01000001.1"/>
</dbReference>
<dbReference type="EMBL" id="BNJG01000001">
    <property type="protein sequence ID" value="GHO54031.1"/>
    <property type="molecule type" value="Genomic_DNA"/>
</dbReference>
<organism evidence="3 4">
    <name type="scientific">Ktedonobacter robiniae</name>
    <dbReference type="NCBI Taxonomy" id="2778365"/>
    <lineage>
        <taxon>Bacteria</taxon>
        <taxon>Bacillati</taxon>
        <taxon>Chloroflexota</taxon>
        <taxon>Ktedonobacteria</taxon>
        <taxon>Ktedonobacterales</taxon>
        <taxon>Ktedonobacteraceae</taxon>
        <taxon>Ktedonobacter</taxon>
    </lineage>
</organism>
<dbReference type="Proteomes" id="UP000654345">
    <property type="component" value="Unassembled WGS sequence"/>
</dbReference>
<comment type="caution">
    <text evidence="3">The sequence shown here is derived from an EMBL/GenBank/DDBJ whole genome shotgun (WGS) entry which is preliminary data.</text>
</comment>
<evidence type="ECO:0000256" key="1">
    <source>
        <dbReference type="SAM" id="MobiDB-lite"/>
    </source>
</evidence>
<keyword evidence="2" id="KW-0472">Membrane</keyword>
<keyword evidence="4" id="KW-1185">Reference proteome</keyword>
<feature type="transmembrane region" description="Helical" evidence="2">
    <location>
        <begin position="106"/>
        <end position="129"/>
    </location>
</feature>
<protein>
    <recommendedName>
        <fullName evidence="5">DUF5667 domain-containing protein</fullName>
    </recommendedName>
</protein>
<keyword evidence="2" id="KW-1133">Transmembrane helix</keyword>
<keyword evidence="2" id="KW-0812">Transmembrane</keyword>
<evidence type="ECO:0000313" key="3">
    <source>
        <dbReference type="EMBL" id="GHO54031.1"/>
    </source>
</evidence>
<feature type="region of interest" description="Disordered" evidence="1">
    <location>
        <begin position="1"/>
        <end position="39"/>
    </location>
</feature>
<name>A0ABQ3UMZ7_9CHLR</name>
<evidence type="ECO:0000256" key="2">
    <source>
        <dbReference type="SAM" id="Phobius"/>
    </source>
</evidence>
<sequence>MEQQPHSHNPHQPQRSSEPHEEAIYQDHQAPFPASTLPHASLDPYQRNYYSEQTQTVYPHPDQEGSFVTAQDPYASHPTFPPYQEYARYPYWQPQPRRAKQHIRKWLYITTAALVAALILIAVVTLAFIPRLNSLYPHPNGAQRPGIIQFPGLPHAANNTGGQSPFLPGHSMPLVLRQHLSSIRTQMANDLHTSPEDLIQELQGGEDIAQVASNHGVSSTQLQQLISDTLHSNLQPEVDNGTLSQQQVDTFIERAQNNPAILTHLLASSDT</sequence>
<feature type="compositionally biased region" description="Low complexity" evidence="1">
    <location>
        <begin position="1"/>
        <end position="16"/>
    </location>
</feature>
<reference evidence="3 4" key="1">
    <citation type="journal article" date="2021" name="Int. J. Syst. Evol. Microbiol.">
        <title>Reticulibacter mediterranei gen. nov., sp. nov., within the new family Reticulibacteraceae fam. nov., and Ktedonospora formicarum gen. nov., sp. nov., Ktedonobacter robiniae sp. nov., Dictyobacter formicarum sp. nov. and Dictyobacter arantiisoli sp. nov., belonging to the class Ktedonobacteria.</title>
        <authorList>
            <person name="Yabe S."/>
            <person name="Zheng Y."/>
            <person name="Wang C.M."/>
            <person name="Sakai Y."/>
            <person name="Abe K."/>
            <person name="Yokota A."/>
            <person name="Donadio S."/>
            <person name="Cavaletti L."/>
            <person name="Monciardini P."/>
        </authorList>
    </citation>
    <scope>NUCLEOTIDE SEQUENCE [LARGE SCALE GENOMIC DNA]</scope>
    <source>
        <strain evidence="3 4">SOSP1-30</strain>
    </source>
</reference>
<evidence type="ECO:0008006" key="5">
    <source>
        <dbReference type="Google" id="ProtNLM"/>
    </source>
</evidence>
<evidence type="ECO:0000313" key="4">
    <source>
        <dbReference type="Proteomes" id="UP000654345"/>
    </source>
</evidence>
<accession>A0ABQ3UMZ7</accession>